<reference evidence="3 4" key="1">
    <citation type="journal article" date="2020" name="Microorganisms">
        <title>Osmotic Adaptation and Compatible Solute Biosynthesis of Phototrophic Bacteria as Revealed from Genome Analyses.</title>
        <authorList>
            <person name="Imhoff J.F."/>
            <person name="Rahn T."/>
            <person name="Kunzel S."/>
            <person name="Keller A."/>
            <person name="Neulinger S.C."/>
        </authorList>
    </citation>
    <scope>NUCLEOTIDE SEQUENCE [LARGE SCALE GENOMIC DNA]</scope>
    <source>
        <strain evidence="3 4">DSM 9895</strain>
    </source>
</reference>
<proteinExistence type="inferred from homology"/>
<comment type="similarity">
    <text evidence="1">Belongs to the AB hydrolase superfamily. AB hydrolase 4 family.</text>
</comment>
<keyword evidence="4" id="KW-1185">Reference proteome</keyword>
<dbReference type="Gene3D" id="3.40.50.1820">
    <property type="entry name" value="alpha/beta hydrolase"/>
    <property type="match status" value="1"/>
</dbReference>
<evidence type="ECO:0000313" key="3">
    <source>
        <dbReference type="EMBL" id="MBK1668104.1"/>
    </source>
</evidence>
<dbReference type="InterPro" id="IPR050960">
    <property type="entry name" value="AB_hydrolase_4_sf"/>
</dbReference>
<dbReference type="InterPro" id="IPR012020">
    <property type="entry name" value="ABHD4"/>
</dbReference>
<dbReference type="PIRSF" id="PIRSF005211">
    <property type="entry name" value="Ab_hydro_YheT"/>
    <property type="match status" value="1"/>
</dbReference>
<name>A0ABS1DDZ1_9PROT</name>
<dbReference type="PANTHER" id="PTHR10794">
    <property type="entry name" value="ABHYDROLASE DOMAIN-CONTAINING PROTEIN"/>
    <property type="match status" value="1"/>
</dbReference>
<accession>A0ABS1DDZ1</accession>
<protein>
    <recommendedName>
        <fullName evidence="2">AB hydrolase-1 domain-containing protein</fullName>
    </recommendedName>
</protein>
<dbReference type="PANTHER" id="PTHR10794:SF94">
    <property type="entry name" value="ESTERASE YHET-RELATED"/>
    <property type="match status" value="1"/>
</dbReference>
<dbReference type="InterPro" id="IPR029058">
    <property type="entry name" value="AB_hydrolase_fold"/>
</dbReference>
<dbReference type="EMBL" id="NRRL01000016">
    <property type="protein sequence ID" value="MBK1668104.1"/>
    <property type="molecule type" value="Genomic_DNA"/>
</dbReference>
<feature type="domain" description="AB hydrolase-1" evidence="2">
    <location>
        <begin position="51"/>
        <end position="290"/>
    </location>
</feature>
<evidence type="ECO:0000259" key="2">
    <source>
        <dbReference type="Pfam" id="PF00561"/>
    </source>
</evidence>
<dbReference type="InterPro" id="IPR000073">
    <property type="entry name" value="AB_hydrolase_1"/>
</dbReference>
<sequence>MTGDLQTLRNFLLRPRIDLSPWPAERLWLPVSGGDQLAARLHARDRLGERPLVVLIHGLSGCEDSIYIRASARFWLSLGHPVLRLNLRGSQPSRPRCRGHYHGGRSEDPQSALDALVSRERSAARQGLILVGYSLGGNVLIKLLAEAGRRLPVRAAASVSAPIDLEATSERFHAPRNRLYLRWLLTLLKREAVAPPAELSAAERRAIAEARTVREFDDRFIAPRFGFADAGDYYRRCSGLRFLPEVEVPFAALHADDDPWIPDDAYAEAARIANANLRIHVTDGGGHVGFHGQGDPRPWHDRAIEAFVRAAG</sequence>
<organism evidence="3 4">
    <name type="scientific">Rhodovibrio sodomensis</name>
    <dbReference type="NCBI Taxonomy" id="1088"/>
    <lineage>
        <taxon>Bacteria</taxon>
        <taxon>Pseudomonadati</taxon>
        <taxon>Pseudomonadota</taxon>
        <taxon>Alphaproteobacteria</taxon>
        <taxon>Rhodospirillales</taxon>
        <taxon>Rhodovibrionaceae</taxon>
        <taxon>Rhodovibrio</taxon>
    </lineage>
</organism>
<comment type="caution">
    <text evidence="3">The sequence shown here is derived from an EMBL/GenBank/DDBJ whole genome shotgun (WGS) entry which is preliminary data.</text>
</comment>
<dbReference type="SUPFAM" id="SSF53474">
    <property type="entry name" value="alpha/beta-Hydrolases"/>
    <property type="match status" value="1"/>
</dbReference>
<evidence type="ECO:0000256" key="1">
    <source>
        <dbReference type="ARBA" id="ARBA00010884"/>
    </source>
</evidence>
<dbReference type="Pfam" id="PF00561">
    <property type="entry name" value="Abhydrolase_1"/>
    <property type="match status" value="1"/>
</dbReference>
<dbReference type="Proteomes" id="UP001296873">
    <property type="component" value="Unassembled WGS sequence"/>
</dbReference>
<gene>
    <name evidence="3" type="ORF">CKO28_08650</name>
</gene>
<evidence type="ECO:0000313" key="4">
    <source>
        <dbReference type="Proteomes" id="UP001296873"/>
    </source>
</evidence>